<gene>
    <name evidence="1" type="ORF">PLEPLA_LOCUS27888</name>
</gene>
<accession>A0A9N7V0Z1</accession>
<comment type="caution">
    <text evidence="1">The sequence shown here is derived from an EMBL/GenBank/DDBJ whole genome shotgun (WGS) entry which is preliminary data.</text>
</comment>
<proteinExistence type="predicted"/>
<dbReference type="AlphaFoldDB" id="A0A9N7V0Z1"/>
<name>A0A9N7V0Z1_PLEPL</name>
<organism evidence="1 2">
    <name type="scientific">Pleuronectes platessa</name>
    <name type="common">European plaice</name>
    <dbReference type="NCBI Taxonomy" id="8262"/>
    <lineage>
        <taxon>Eukaryota</taxon>
        <taxon>Metazoa</taxon>
        <taxon>Chordata</taxon>
        <taxon>Craniata</taxon>
        <taxon>Vertebrata</taxon>
        <taxon>Euteleostomi</taxon>
        <taxon>Actinopterygii</taxon>
        <taxon>Neopterygii</taxon>
        <taxon>Teleostei</taxon>
        <taxon>Neoteleostei</taxon>
        <taxon>Acanthomorphata</taxon>
        <taxon>Carangaria</taxon>
        <taxon>Pleuronectiformes</taxon>
        <taxon>Pleuronectoidei</taxon>
        <taxon>Pleuronectidae</taxon>
        <taxon>Pleuronectes</taxon>
    </lineage>
</organism>
<dbReference type="EMBL" id="CADEAL010002402">
    <property type="protein sequence ID" value="CAB1440122.1"/>
    <property type="molecule type" value="Genomic_DNA"/>
</dbReference>
<protein>
    <submittedName>
        <fullName evidence="1">Uncharacterized protein</fullName>
    </submittedName>
</protein>
<reference evidence="1" key="1">
    <citation type="submission" date="2020-03" db="EMBL/GenBank/DDBJ databases">
        <authorList>
            <person name="Weist P."/>
        </authorList>
    </citation>
    <scope>NUCLEOTIDE SEQUENCE</scope>
</reference>
<evidence type="ECO:0000313" key="1">
    <source>
        <dbReference type="EMBL" id="CAB1440122.1"/>
    </source>
</evidence>
<sequence length="250" mass="27105">MLLNNKNERLESTSVSQGKSCEMIGYWGEIRGAEHVHIGKSTAATHVSSGSSIRGTQRMNHNAGENETVTETEHLPLVPECRSQQLANVNLPATHSGELLSVQTCPLCPCDRGRALTPCRVPVCVPGALRRTVSSIQSLRALSPPPVTRQTASEERCDAQDRQQTGLCPGVCVCVCTRDSESVSAGTPLSNMFPAWRRERRTGGSMVAPPRTMVFTAGQVGQLHHIPHCKHNKLLSAASEMLNKEPSLHK</sequence>
<keyword evidence="2" id="KW-1185">Reference proteome</keyword>
<evidence type="ECO:0000313" key="2">
    <source>
        <dbReference type="Proteomes" id="UP001153269"/>
    </source>
</evidence>
<dbReference type="Proteomes" id="UP001153269">
    <property type="component" value="Unassembled WGS sequence"/>
</dbReference>